<protein>
    <submittedName>
        <fullName evidence="1">Uncharacterized protein</fullName>
    </submittedName>
</protein>
<dbReference type="InterPro" id="IPR038437">
    <property type="entry name" value="GINS_Psf3_sf"/>
</dbReference>
<dbReference type="EMBL" id="NBVN01000002">
    <property type="protein sequence ID" value="PUA33095.1"/>
    <property type="molecule type" value="Genomic_DNA"/>
</dbReference>
<evidence type="ECO:0000313" key="2">
    <source>
        <dbReference type="Proteomes" id="UP000244093"/>
    </source>
</evidence>
<gene>
    <name evidence="1" type="ORF">B7O98_01240</name>
</gene>
<comment type="caution">
    <text evidence="1">The sequence shown here is derived from an EMBL/GenBank/DDBJ whole genome shotgun (WGS) entry which is preliminary data.</text>
</comment>
<proteinExistence type="predicted"/>
<dbReference type="AlphaFoldDB" id="A0A2R7Y6E5"/>
<reference evidence="1" key="1">
    <citation type="submission" date="2017-04" db="EMBL/GenBank/DDBJ databases">
        <authorList>
            <person name="Afonso C.L."/>
            <person name="Miller P.J."/>
            <person name="Scott M.A."/>
            <person name="Spackman E."/>
            <person name="Goraichik I."/>
            <person name="Dimitrov K.M."/>
            <person name="Suarez D.L."/>
            <person name="Swayne D.E."/>
        </authorList>
    </citation>
    <scope>NUCLEOTIDE SEQUENCE</scope>
    <source>
        <strain evidence="1">NZ3</strain>
    </source>
</reference>
<dbReference type="Proteomes" id="UP000244093">
    <property type="component" value="Unassembled WGS sequence"/>
</dbReference>
<sequence>MFDSLLGLVMCLHKVSPVKVAVLKDLGKFTWSEGSEILSRGSEASLPYWLAKVLSEGGYVDIREPTTTYQDVAKALVTEKGLKESEFSQLRSRFFVEVRDLFKSLKKESVSNPDTAITLVKLESNSDDLIQLRLRKLLRLVLLSGDNIDEYLDKVLPEERVLLTIVHALVNIWRKKVIGSE</sequence>
<organism evidence="1 2">
    <name type="scientific">Zestosphaera tikiterensis</name>
    <dbReference type="NCBI Taxonomy" id="1973259"/>
    <lineage>
        <taxon>Archaea</taxon>
        <taxon>Thermoproteota</taxon>
        <taxon>Thermoprotei</taxon>
        <taxon>Desulfurococcales</taxon>
        <taxon>Desulfurococcaceae</taxon>
        <taxon>Zestosphaera</taxon>
    </lineage>
</organism>
<reference evidence="1" key="2">
    <citation type="journal article" date="2018" name="Syst. Appl. Microbiol.">
        <title>A new symbiotic nanoarchaeote (Candidatus Nanoclepta minutus) and its host (Zestosphaera tikiterensis gen. nov., sp. nov.) from a New Zealand hot spring.</title>
        <authorList>
            <person name="St John E."/>
            <person name="Liu Y."/>
            <person name="Podar M."/>
            <person name="Stott M.B."/>
            <person name="Meneghin J."/>
            <person name="Chen Z."/>
            <person name="Lagutin K."/>
            <person name="Mitchell K."/>
            <person name="Reysenbach A.L."/>
        </authorList>
    </citation>
    <scope>NUCLEOTIDE SEQUENCE [LARGE SCALE GENOMIC DNA]</scope>
    <source>
        <strain evidence="1">NZ3</strain>
    </source>
</reference>
<accession>A0A2R7Y6E5</accession>
<dbReference type="Gene3D" id="1.20.58.2050">
    <property type="match status" value="1"/>
</dbReference>
<name>A0A2R7Y6E5_9CREN</name>
<evidence type="ECO:0000313" key="1">
    <source>
        <dbReference type="EMBL" id="PUA33095.1"/>
    </source>
</evidence>